<dbReference type="GO" id="GO:0016887">
    <property type="term" value="F:ATP hydrolysis activity"/>
    <property type="evidence" value="ECO:0007669"/>
    <property type="project" value="InterPro"/>
</dbReference>
<evidence type="ECO:0000313" key="3">
    <source>
        <dbReference type="Proteomes" id="UP001286589"/>
    </source>
</evidence>
<dbReference type="SUPFAM" id="SSF52540">
    <property type="entry name" value="P-loop containing nucleoside triphosphate hydrolases"/>
    <property type="match status" value="1"/>
</dbReference>
<dbReference type="GO" id="GO:0005524">
    <property type="term" value="F:ATP binding"/>
    <property type="evidence" value="ECO:0007669"/>
    <property type="project" value="InterPro"/>
</dbReference>
<dbReference type="RefSeq" id="WP_229221457.1">
    <property type="nucleotide sequence ID" value="NZ_JAWJAC010000009.1"/>
</dbReference>
<dbReference type="Gene3D" id="3.40.50.300">
    <property type="entry name" value="P-loop containing nucleotide triphosphate hydrolases"/>
    <property type="match status" value="1"/>
</dbReference>
<organism evidence="2 3">
    <name type="scientific">Phytobacter ursingii</name>
    <dbReference type="NCBI Taxonomy" id="1972431"/>
    <lineage>
        <taxon>Bacteria</taxon>
        <taxon>Pseudomonadati</taxon>
        <taxon>Pseudomonadota</taxon>
        <taxon>Gammaproteobacteria</taxon>
        <taxon>Enterobacterales</taxon>
        <taxon>Enterobacteriaceae</taxon>
        <taxon>Phytobacter</taxon>
    </lineage>
</organism>
<reference evidence="2 3" key="1">
    <citation type="submission" date="2023-10" db="EMBL/GenBank/DDBJ databases">
        <title>Phytobacter spp. The emergence of a new genus of hospital-origin enterobacteria encoding carbapenemases in Argentina.</title>
        <authorList>
            <person name="Vay C."/>
            <person name="Almuzara M."/>
            <person name="Traglia G.M."/>
            <person name="Campos J."/>
        </authorList>
    </citation>
    <scope>NUCLEOTIDE SEQUENCE [LARGE SCALE GENOMIC DNA]</scope>
    <source>
        <strain evidence="2 3">CVMA36</strain>
    </source>
</reference>
<feature type="domain" description="ATPase dynein-related AAA" evidence="1">
    <location>
        <begin position="480"/>
        <end position="584"/>
    </location>
</feature>
<dbReference type="EMBL" id="JAWJAC010000009">
    <property type="protein sequence ID" value="MDV2863943.1"/>
    <property type="molecule type" value="Genomic_DNA"/>
</dbReference>
<keyword evidence="3" id="KW-1185">Reference proteome</keyword>
<evidence type="ECO:0000313" key="2">
    <source>
        <dbReference type="EMBL" id="MDV2863943.1"/>
    </source>
</evidence>
<dbReference type="Pfam" id="PF07728">
    <property type="entry name" value="AAA_5"/>
    <property type="match status" value="1"/>
</dbReference>
<sequence length="735" mass="83958">MTVTAEQREQILADFHRKWPLSALQDLTLEQYICLGDKSTLAYWLEFGEGRFLGSIKGGDASKFGIYERKNQAKGERGFISSDERYSWKNKYGHTAAEAFATIKADILTLVRAVQAGDTDTIEALDFEVALKWKLAFLYQDHDQPCVLPIYKLQALQTLLPDNRNLTHADAYRILLTQRGNKPLIQYGLDLWKESEAEKDDSPSRSLDDITDDESETCVEQPVVALNQILYGPPGTGKTWNTVNHALAILDPAFLDAHRDERHLLKARFDELTKDHIDFVTFHQSFSYEDFVEGIRADIDEDATEEDSQLKYRIEDGIFKKACIQARRDRSAEITLGIDEAPRVWKLSIEEVNSSGLTRDYCFRHNEARIGWGYVGDLRTTNVNAEELKLGPNDRHSLTYFSQTAKEGDIILCLASQTDICAMGVVTGAYFYQDTVPQGVREDYQHVLPVNWLLKGIRYDIRKQNGDCMLRPQTMYPLRRIVPSDLLTALREAGFTLPETQKPVLTPHVLIIDEINRGNISRIFGELITLIEPSKRQGQSEALDAILPYSKKRFSVPGNLYIIGTMNTADRSLSGLDIALRRRFTFIEMLPQPELLDDVVIRHEEGDIQVGNLLRVINQRIEVLLDRDHCLGHAWFMPLHTTPTLPMLASIFKNQVIPLLQEYFFEDWQRINWVLNGHHPDRITPRFISPPAGGPSLEKLFGKEVAAELSDRRWQCNEAAFLCLESYRLILREAE</sequence>
<protein>
    <submittedName>
        <fullName evidence="2">AAA family ATPase</fullName>
    </submittedName>
</protein>
<dbReference type="InterPro" id="IPR027417">
    <property type="entry name" value="P-loop_NTPase"/>
</dbReference>
<dbReference type="AlphaFoldDB" id="A0AB35RP59"/>
<proteinExistence type="predicted"/>
<dbReference type="PANTHER" id="PTHR37291">
    <property type="entry name" value="5-METHYLCYTOSINE-SPECIFIC RESTRICTION ENZYME B"/>
    <property type="match status" value="1"/>
</dbReference>
<evidence type="ECO:0000259" key="1">
    <source>
        <dbReference type="Pfam" id="PF07728"/>
    </source>
</evidence>
<dbReference type="InterPro" id="IPR011704">
    <property type="entry name" value="ATPase_dyneun-rel_AAA"/>
</dbReference>
<dbReference type="InterPro" id="IPR052934">
    <property type="entry name" value="Methyl-DNA_Rec/Restrict_Enz"/>
</dbReference>
<gene>
    <name evidence="2" type="ORF">R0H02_15920</name>
</gene>
<dbReference type="Proteomes" id="UP001286589">
    <property type="component" value="Unassembled WGS sequence"/>
</dbReference>
<accession>A0AB35RP59</accession>
<dbReference type="PANTHER" id="PTHR37291:SF1">
    <property type="entry name" value="TYPE IV METHYL-DIRECTED RESTRICTION ENZYME ECOKMCRB SUBUNIT"/>
    <property type="match status" value="1"/>
</dbReference>
<comment type="caution">
    <text evidence="2">The sequence shown here is derived from an EMBL/GenBank/DDBJ whole genome shotgun (WGS) entry which is preliminary data.</text>
</comment>
<name>A0AB35RP59_9ENTR</name>